<feature type="signal peptide" evidence="2">
    <location>
        <begin position="1"/>
        <end position="22"/>
    </location>
</feature>
<gene>
    <name evidence="3" type="ordered locus">Geob_0026</name>
</gene>
<keyword evidence="4" id="KW-1185">Reference proteome</keyword>
<dbReference type="HOGENOM" id="CLU_089932_0_0_7"/>
<protein>
    <recommendedName>
        <fullName evidence="5">DNA-binding protein</fullName>
    </recommendedName>
</protein>
<feature type="compositionally biased region" description="Basic and acidic residues" evidence="1">
    <location>
        <begin position="39"/>
        <end position="48"/>
    </location>
</feature>
<feature type="chain" id="PRO_5002888801" description="DNA-binding protein" evidence="2">
    <location>
        <begin position="23"/>
        <end position="259"/>
    </location>
</feature>
<proteinExistence type="predicted"/>
<sequence length="259" mass="27671">MKQPLILAAAVLISLLPLAGQADEGQKPIHPVISSARPGAEKPKEAEQPKQVQVSGKVMQTMNGGGYTYILVKQADGNKIWLAIPQTSVELGAQLTFKPGMEMVNLPSKSLNRTFDRIIFSEGIVDEGKNAKKGTKKSPGSKGAIAVAEGKIKVKKATGANAYTVAELYKLKGKLNKKNIVVRGKVVRVSANIMGKNWIHLQDGSGDPKKGTHNLVVTSQAMPVIGEVVTAKGVLYGDKDFGGGYKYVVIVEKAELEIQ</sequence>
<organism evidence="3 4">
    <name type="scientific">Geotalea daltonii (strain DSM 22248 / JCM 15807 / FRC-32)</name>
    <name type="common">Geobacter daltonii</name>
    <dbReference type="NCBI Taxonomy" id="316067"/>
    <lineage>
        <taxon>Bacteria</taxon>
        <taxon>Pseudomonadati</taxon>
        <taxon>Thermodesulfobacteriota</taxon>
        <taxon>Desulfuromonadia</taxon>
        <taxon>Geobacterales</taxon>
        <taxon>Geobacteraceae</taxon>
        <taxon>Geotalea</taxon>
    </lineage>
</organism>
<dbReference type="eggNOG" id="ENOG502ZCF6">
    <property type="taxonomic scope" value="Bacteria"/>
</dbReference>
<dbReference type="AlphaFoldDB" id="B9M7U5"/>
<evidence type="ECO:0000313" key="4">
    <source>
        <dbReference type="Proteomes" id="UP000007721"/>
    </source>
</evidence>
<evidence type="ECO:0008006" key="5">
    <source>
        <dbReference type="Google" id="ProtNLM"/>
    </source>
</evidence>
<evidence type="ECO:0000256" key="1">
    <source>
        <dbReference type="SAM" id="MobiDB-lite"/>
    </source>
</evidence>
<evidence type="ECO:0000256" key="2">
    <source>
        <dbReference type="SAM" id="SignalP"/>
    </source>
</evidence>
<accession>B9M7U5</accession>
<dbReference type="STRING" id="316067.Geob_0026"/>
<dbReference type="OrthoDB" id="1118190at2"/>
<dbReference type="KEGG" id="geo:Geob_0026"/>
<dbReference type="EMBL" id="CP001390">
    <property type="protein sequence ID" value="ACM18403.1"/>
    <property type="molecule type" value="Genomic_DNA"/>
</dbReference>
<name>B9M7U5_GEODF</name>
<evidence type="ECO:0000313" key="3">
    <source>
        <dbReference type="EMBL" id="ACM18403.1"/>
    </source>
</evidence>
<dbReference type="Proteomes" id="UP000007721">
    <property type="component" value="Chromosome"/>
</dbReference>
<reference evidence="3 4" key="1">
    <citation type="submission" date="2009-01" db="EMBL/GenBank/DDBJ databases">
        <title>Complete sequence of Geobacter sp. FRC-32.</title>
        <authorList>
            <consortium name="US DOE Joint Genome Institute"/>
            <person name="Lucas S."/>
            <person name="Copeland A."/>
            <person name="Lapidus A."/>
            <person name="Glavina del Rio T."/>
            <person name="Dalin E."/>
            <person name="Tice H."/>
            <person name="Bruce D."/>
            <person name="Goodwin L."/>
            <person name="Pitluck S."/>
            <person name="Saunders E."/>
            <person name="Brettin T."/>
            <person name="Detter J.C."/>
            <person name="Han C."/>
            <person name="Larimer F."/>
            <person name="Land M."/>
            <person name="Hauser L."/>
            <person name="Kyrpides N."/>
            <person name="Ovchinnikova G."/>
            <person name="Kostka J."/>
            <person name="Richardson P."/>
        </authorList>
    </citation>
    <scope>NUCLEOTIDE SEQUENCE [LARGE SCALE GENOMIC DNA]</scope>
    <source>
        <strain evidence="4">DSM 22248 / JCM 15807 / FRC-32</strain>
    </source>
</reference>
<feature type="region of interest" description="Disordered" evidence="1">
    <location>
        <begin position="27"/>
        <end position="53"/>
    </location>
</feature>
<keyword evidence="2" id="KW-0732">Signal</keyword>
<dbReference type="RefSeq" id="WP_012645132.1">
    <property type="nucleotide sequence ID" value="NC_011979.1"/>
</dbReference>